<reference evidence="6" key="2">
    <citation type="submission" date="2025-08" db="UniProtKB">
        <authorList>
            <consortium name="Ensembl"/>
        </authorList>
    </citation>
    <scope>IDENTIFICATION</scope>
</reference>
<sequence length="255" mass="29706">KHYKNQWSLFFSRFCGLPALLWQTKTTDCLINVKCVSSSRWSSRPSWTRAADPKRFWRWERCWTLANASARSSTTLRKWPLRWLSLSLTHTHTHTHTPEVAFVYDYRETRLTEAIDNICEGILQYSIHAERPGSLRYAKGTSQTMTTLKNLVNKGVKVELGLPYELWDEPSVEVADMKKQCETMLEQYEDVVEEWYFHHQEERLEKFLCEAHVLKGSDKECLEEVWQGNVEAKGSEEDVTSEGDDAAETHDPGEL</sequence>
<dbReference type="Pfam" id="PF11938">
    <property type="entry name" value="DUF3456"/>
    <property type="match status" value="1"/>
</dbReference>
<dbReference type="Ensembl" id="ENSSFOT00015036576.2">
    <property type="protein sequence ID" value="ENSSFOP00015036184.2"/>
    <property type="gene ID" value="ENSSFOG00015023028.2"/>
</dbReference>
<evidence type="ECO:0000256" key="2">
    <source>
        <dbReference type="ARBA" id="ARBA00022729"/>
    </source>
</evidence>
<dbReference type="GeneTree" id="ENSGT00390000014072"/>
<organism evidence="6 7">
    <name type="scientific">Scleropages formosus</name>
    <name type="common">Asian bonytongue</name>
    <name type="synonym">Osteoglossum formosum</name>
    <dbReference type="NCBI Taxonomy" id="113540"/>
    <lineage>
        <taxon>Eukaryota</taxon>
        <taxon>Metazoa</taxon>
        <taxon>Chordata</taxon>
        <taxon>Craniata</taxon>
        <taxon>Vertebrata</taxon>
        <taxon>Euteleostomi</taxon>
        <taxon>Actinopterygii</taxon>
        <taxon>Neopterygii</taxon>
        <taxon>Teleostei</taxon>
        <taxon>Osteoglossocephala</taxon>
        <taxon>Osteoglossomorpha</taxon>
        <taxon>Osteoglossiformes</taxon>
        <taxon>Osteoglossidae</taxon>
        <taxon>Scleropages</taxon>
    </lineage>
</organism>
<feature type="region of interest" description="Disordered" evidence="3">
    <location>
        <begin position="228"/>
        <end position="255"/>
    </location>
</feature>
<evidence type="ECO:0000313" key="7">
    <source>
        <dbReference type="Proteomes" id="UP000694397"/>
    </source>
</evidence>
<feature type="compositionally biased region" description="Acidic residues" evidence="3">
    <location>
        <begin position="237"/>
        <end position="246"/>
    </location>
</feature>
<feature type="domain" description="DUF3456" evidence="5">
    <location>
        <begin position="103"/>
        <end position="221"/>
    </location>
</feature>
<dbReference type="InterPro" id="IPR021852">
    <property type="entry name" value="DUF3456"/>
</dbReference>
<dbReference type="PANTHER" id="PTHR15382">
    <property type="entry name" value="CTG4A-RELATED"/>
    <property type="match status" value="1"/>
</dbReference>
<keyword evidence="7" id="KW-1185">Reference proteome</keyword>
<evidence type="ECO:0000256" key="3">
    <source>
        <dbReference type="SAM" id="MobiDB-lite"/>
    </source>
</evidence>
<gene>
    <name evidence="6" type="primary">CNPY4</name>
    <name evidence="6" type="synonym">cnpy4</name>
</gene>
<evidence type="ECO:0000256" key="1">
    <source>
        <dbReference type="ARBA" id="ARBA00007285"/>
    </source>
</evidence>
<accession>A0A8C9SAU8</accession>
<evidence type="ECO:0000259" key="5">
    <source>
        <dbReference type="Pfam" id="PF11938"/>
    </source>
</evidence>
<dbReference type="AlphaFoldDB" id="A0A8C9SAU8"/>
<dbReference type="OrthoDB" id="6020060at2759"/>
<proteinExistence type="inferred from homology"/>
<protein>
    <submittedName>
        <fullName evidence="6">Canopy FGF signaling regulator 4</fullName>
    </submittedName>
</protein>
<reference evidence="6 7" key="1">
    <citation type="submission" date="2019-04" db="EMBL/GenBank/DDBJ databases">
        <authorList>
            <consortium name="Wellcome Sanger Institute Data Sharing"/>
        </authorList>
    </citation>
    <scope>NUCLEOTIDE SEQUENCE [LARGE SCALE GENOMIC DNA]</scope>
</reference>
<dbReference type="Proteomes" id="UP000694397">
    <property type="component" value="Chromosome 13"/>
</dbReference>
<feature type="signal peptide" evidence="4">
    <location>
        <begin position="1"/>
        <end position="29"/>
    </location>
</feature>
<dbReference type="PANTHER" id="PTHR15382:SF3">
    <property type="entry name" value="PROTEIN CANOPY HOMOLOG 4"/>
    <property type="match status" value="1"/>
</dbReference>
<comment type="similarity">
    <text evidence="1">Belongs to the canopy family.</text>
</comment>
<keyword evidence="2 4" id="KW-0732">Signal</keyword>
<evidence type="ECO:0000313" key="6">
    <source>
        <dbReference type="Ensembl" id="ENSSFOP00015036184.2"/>
    </source>
</evidence>
<feature type="chain" id="PRO_5034589801" evidence="4">
    <location>
        <begin position="30"/>
        <end position="255"/>
    </location>
</feature>
<name>A0A8C9SAU8_SCLFO</name>
<reference evidence="6" key="3">
    <citation type="submission" date="2025-09" db="UniProtKB">
        <authorList>
            <consortium name="Ensembl"/>
        </authorList>
    </citation>
    <scope>IDENTIFICATION</scope>
</reference>
<evidence type="ECO:0000256" key="4">
    <source>
        <dbReference type="SAM" id="SignalP"/>
    </source>
</evidence>